<organism evidence="1 2">
    <name type="scientific">Patulibacter medicamentivorans</name>
    <dbReference type="NCBI Taxonomy" id="1097667"/>
    <lineage>
        <taxon>Bacteria</taxon>
        <taxon>Bacillati</taxon>
        <taxon>Actinomycetota</taxon>
        <taxon>Thermoleophilia</taxon>
        <taxon>Solirubrobacterales</taxon>
        <taxon>Patulibacteraceae</taxon>
        <taxon>Patulibacter</taxon>
    </lineage>
</organism>
<protein>
    <recommendedName>
        <fullName evidence="3">Holin</fullName>
    </recommendedName>
</protein>
<evidence type="ECO:0000313" key="2">
    <source>
        <dbReference type="Proteomes" id="UP000005143"/>
    </source>
</evidence>
<gene>
    <name evidence="1" type="ORF">PAI11_37740</name>
</gene>
<proteinExistence type="predicted"/>
<evidence type="ECO:0000313" key="1">
    <source>
        <dbReference type="EMBL" id="EHN09440.1"/>
    </source>
</evidence>
<accession>H0EAA0</accession>
<reference evidence="1 2" key="1">
    <citation type="journal article" date="2013" name="Biodegradation">
        <title>Quantitative proteomic analysis of ibuprofen-degrading Patulibacter sp. strain I11.</title>
        <authorList>
            <person name="Almeida B."/>
            <person name="Kjeldal H."/>
            <person name="Lolas I."/>
            <person name="Knudsen A.D."/>
            <person name="Carvalho G."/>
            <person name="Nielsen K.L."/>
            <person name="Barreto Crespo M.T."/>
            <person name="Stensballe A."/>
            <person name="Nielsen J.L."/>
        </authorList>
    </citation>
    <scope>NUCLEOTIDE SEQUENCE [LARGE SCALE GENOMIC DNA]</scope>
    <source>
        <strain evidence="1 2">I11</strain>
    </source>
</reference>
<dbReference type="Proteomes" id="UP000005143">
    <property type="component" value="Unassembled WGS sequence"/>
</dbReference>
<dbReference type="RefSeq" id="WP_007578210.1">
    <property type="nucleotide sequence ID" value="NZ_AGUD01000292.1"/>
</dbReference>
<comment type="caution">
    <text evidence="1">The sequence shown here is derived from an EMBL/GenBank/DDBJ whole genome shotgun (WGS) entry which is preliminary data.</text>
</comment>
<evidence type="ECO:0008006" key="3">
    <source>
        <dbReference type="Google" id="ProtNLM"/>
    </source>
</evidence>
<sequence>MPTIRSASQAATINHPTGLAAAAATVLVWLAGVLGLDLPPAVAAAIVGLAAAAVSAWTPRFDAAVAVADNDPAAGGTGPDELGG</sequence>
<dbReference type="AlphaFoldDB" id="H0EAA0"/>
<keyword evidence="2" id="KW-1185">Reference proteome</keyword>
<name>H0EAA0_9ACTN</name>
<dbReference type="EMBL" id="AGUD01000292">
    <property type="protein sequence ID" value="EHN09440.1"/>
    <property type="molecule type" value="Genomic_DNA"/>
</dbReference>